<gene>
    <name evidence="2" type="ORF">LCGC14_0504060</name>
</gene>
<evidence type="ECO:0000256" key="1">
    <source>
        <dbReference type="SAM" id="MobiDB-lite"/>
    </source>
</evidence>
<evidence type="ECO:0000313" key="2">
    <source>
        <dbReference type="EMBL" id="KKN63216.1"/>
    </source>
</evidence>
<protein>
    <recommendedName>
        <fullName evidence="3">Large polyvalent protein associated domain-containing protein</fullName>
    </recommendedName>
</protein>
<organism evidence="2">
    <name type="scientific">marine sediment metagenome</name>
    <dbReference type="NCBI Taxonomy" id="412755"/>
    <lineage>
        <taxon>unclassified sequences</taxon>
        <taxon>metagenomes</taxon>
        <taxon>ecological metagenomes</taxon>
    </lineage>
</organism>
<feature type="compositionally biased region" description="Basic and acidic residues" evidence="1">
    <location>
        <begin position="33"/>
        <end position="51"/>
    </location>
</feature>
<evidence type="ECO:0008006" key="3">
    <source>
        <dbReference type="Google" id="ProtNLM"/>
    </source>
</evidence>
<dbReference type="AlphaFoldDB" id="A0A0F9UPW9"/>
<name>A0A0F9UPW9_9ZZZZ</name>
<reference evidence="2" key="1">
    <citation type="journal article" date="2015" name="Nature">
        <title>Complex archaea that bridge the gap between prokaryotes and eukaryotes.</title>
        <authorList>
            <person name="Spang A."/>
            <person name="Saw J.H."/>
            <person name="Jorgensen S.L."/>
            <person name="Zaremba-Niedzwiedzka K."/>
            <person name="Martijn J."/>
            <person name="Lind A.E."/>
            <person name="van Eijk R."/>
            <person name="Schleper C."/>
            <person name="Guy L."/>
            <person name="Ettema T.J."/>
        </authorList>
    </citation>
    <scope>NUCLEOTIDE SEQUENCE</scope>
</reference>
<accession>A0A0F9UPW9</accession>
<sequence>MGKGAFPKKDSSLDGKTVHDVEGLQPSSKGAFPKKDTETKGAFTKKEEGRVSSETIVAPNDQATQPSFWDRALGYYAAAGIAESEAAELQAEASLKIIGDIQRSYNALYTGVNEFFIADQALSRSIFKPKKNQPKAEFPLSALANGMRDGWNNIKTTHARDVLNTVTIGPENAKKIDARLEQSKWGRAWLTAEDMIGDMIVDFAIDGAILSKIKPIRGRVTLALEGEEIYIKKFWDDMKMPLGASRESTQRIINETAKQFMPLNTPIDELLLNRMMRSDDIPQAIGRQGELLLDNLGNPIATRVTPSHVVIKNIDKQILKKEKDIAKWVSNIADVSNPRIKQYTNRLRDVGEVSGSLYRGGMDVDKPLNLNKIFRAIENNQKQLSKWQARKQYLIGLMSDANQEIVLLNNTKTISPKINYAVASRALRESAIDRYIAAHGVTSKSILETTKKVSRRITKVEIQKSVDQMIDAVTVGRLKNRTGLGKGTPWDLLTDDEFLRVHDFVDYMSKNPDAFQFKKSVVSTIPIWPLKGRRVRIVPPWYNIWMPTDRWLARSNASKILDPLKHADVSSTRHTIRVMDGWRELLAKNWGRNAAKNNELQRHIFWAADGQFDRITELRRAGKITSSYHANVLEAGEYINNTFNELADMFESANRWADGLKRQQYYIRHTVKRAVEEAGDDALMVSRLIEPYDHAFGKRIDISEFKRRVLHDHELIEHADAALKAGLSHEVYKYWWEPAFFEADGMALMTGNDNVINKVQDFIKYGLKGEITPTERKYEPAFKVLNRIVNTTANLIPGVTYEMQNRATRQLSNSFRKLTYQGALWGRPKPAIRNATQTLLGIPMSTYKDWWWGQRSIFTEGGQELANSHAKLLVGRSALSDYDIRSLSGIGELGHKMFRGADAANIKSNFNAFAHYLINNNPKYIDTVRKYGKFTKGDIHGSAQTISRAFHAKELPQVLDLANDMVRTSQYLYTPLGMSPAMYIYGPAGRAATQFSTWFSNMYFSYLPDLLESSLTGIGPGGRILTGMERTGILKFAFNGIVLEKAGAAMGFNLTGVTMAGAIPRHVAPAIKFAQGAIEFTLGGLQAGLGDREGWVRMGKGIQTAERGLTFARLRVGKIPLPHPSILLTRELTDVVKGKKHLLGLVVPLKEKKKR</sequence>
<comment type="caution">
    <text evidence="2">The sequence shown here is derived from an EMBL/GenBank/DDBJ whole genome shotgun (WGS) entry which is preliminary data.</text>
</comment>
<proteinExistence type="predicted"/>
<dbReference type="EMBL" id="LAZR01000597">
    <property type="protein sequence ID" value="KKN63216.1"/>
    <property type="molecule type" value="Genomic_DNA"/>
</dbReference>
<feature type="region of interest" description="Disordered" evidence="1">
    <location>
        <begin position="1"/>
        <end position="52"/>
    </location>
</feature>
<feature type="compositionally biased region" description="Basic and acidic residues" evidence="1">
    <location>
        <begin position="7"/>
        <end position="22"/>
    </location>
</feature>